<sequence length="82" mass="9011">MAVAAALTVSMVVVVVVVAPLISGFRKTSCEDGVSCSPAIRSGEMESRRPTKPNLNPHQMETERRLKSKKKEEGRRNCELIV</sequence>
<keyword evidence="2" id="KW-0732">Signal</keyword>
<accession>A0AAV0QMA1</accession>
<organism evidence="3 4">
    <name type="scientific">Linum tenue</name>
    <dbReference type="NCBI Taxonomy" id="586396"/>
    <lineage>
        <taxon>Eukaryota</taxon>
        <taxon>Viridiplantae</taxon>
        <taxon>Streptophyta</taxon>
        <taxon>Embryophyta</taxon>
        <taxon>Tracheophyta</taxon>
        <taxon>Spermatophyta</taxon>
        <taxon>Magnoliopsida</taxon>
        <taxon>eudicotyledons</taxon>
        <taxon>Gunneridae</taxon>
        <taxon>Pentapetalae</taxon>
        <taxon>rosids</taxon>
        <taxon>fabids</taxon>
        <taxon>Malpighiales</taxon>
        <taxon>Linaceae</taxon>
        <taxon>Linum</taxon>
    </lineage>
</organism>
<evidence type="ECO:0000313" key="4">
    <source>
        <dbReference type="Proteomes" id="UP001154282"/>
    </source>
</evidence>
<dbReference type="EMBL" id="CAMGYJ010000010">
    <property type="protein sequence ID" value="CAI0546580.1"/>
    <property type="molecule type" value="Genomic_DNA"/>
</dbReference>
<gene>
    <name evidence="3" type="ORF">LITE_LOCUS44026</name>
</gene>
<feature type="chain" id="PRO_5043336947" description="Secreted protein" evidence="2">
    <location>
        <begin position="25"/>
        <end position="82"/>
    </location>
</feature>
<evidence type="ECO:0008006" key="5">
    <source>
        <dbReference type="Google" id="ProtNLM"/>
    </source>
</evidence>
<protein>
    <recommendedName>
        <fullName evidence="5">Secreted protein</fullName>
    </recommendedName>
</protein>
<keyword evidence="4" id="KW-1185">Reference proteome</keyword>
<name>A0AAV0QMA1_9ROSI</name>
<dbReference type="AlphaFoldDB" id="A0AAV0QMA1"/>
<feature type="signal peptide" evidence="2">
    <location>
        <begin position="1"/>
        <end position="24"/>
    </location>
</feature>
<dbReference type="Proteomes" id="UP001154282">
    <property type="component" value="Unassembled WGS sequence"/>
</dbReference>
<evidence type="ECO:0000313" key="3">
    <source>
        <dbReference type="EMBL" id="CAI0546580.1"/>
    </source>
</evidence>
<reference evidence="3" key="1">
    <citation type="submission" date="2022-08" db="EMBL/GenBank/DDBJ databases">
        <authorList>
            <person name="Gutierrez-Valencia J."/>
        </authorList>
    </citation>
    <scope>NUCLEOTIDE SEQUENCE</scope>
</reference>
<feature type="region of interest" description="Disordered" evidence="1">
    <location>
        <begin position="38"/>
        <end position="82"/>
    </location>
</feature>
<proteinExistence type="predicted"/>
<evidence type="ECO:0000256" key="1">
    <source>
        <dbReference type="SAM" id="MobiDB-lite"/>
    </source>
</evidence>
<evidence type="ECO:0000256" key="2">
    <source>
        <dbReference type="SAM" id="SignalP"/>
    </source>
</evidence>
<feature type="compositionally biased region" description="Basic and acidic residues" evidence="1">
    <location>
        <begin position="60"/>
        <end position="82"/>
    </location>
</feature>
<comment type="caution">
    <text evidence="3">The sequence shown here is derived from an EMBL/GenBank/DDBJ whole genome shotgun (WGS) entry which is preliminary data.</text>
</comment>